<dbReference type="AlphaFoldDB" id="A0A4Q9HGX1"/>
<accession>A0A4Q9HGX1</accession>
<comment type="caution">
    <text evidence="3">The sequence shown here is derived from an EMBL/GenBank/DDBJ whole genome shotgun (WGS) entry which is preliminary data.</text>
</comment>
<feature type="domain" description="Alginate export" evidence="2">
    <location>
        <begin position="65"/>
        <end position="452"/>
    </location>
</feature>
<keyword evidence="4" id="KW-1185">Reference proteome</keyword>
<dbReference type="Pfam" id="PF13372">
    <property type="entry name" value="Alginate_exp"/>
    <property type="match status" value="1"/>
</dbReference>
<sequence>MIGIKCLLKISVLVLIAAFAGENGQAQSFMLLRFDEDYTHLADSSRNLYNRLKHSQIFSSGPVILSIGGEIRSEWALKEDENWIANQGFNYSFLQRYSLHAGVRSGDNFRFFAQLNSSLENGSKYAVSTLDEDKLEVQDLFIDYDFSSTPAQQLLLRIGRQELDYGSGRLISVRDGNNSRQYFTGLKFSYNKPKVRIDAFVLATDRTNPGLFDNQTKLQGNLWGAYSDIRSAQTGNFDFYYLGAMREQSRFEAGTDREVRHTVAIRHWKDDKLFMYNIETAYQFGKFGQNQISAWTLAIELRYRFNGVKFTPTVNLRNDYISGDKNALDKKLNSFNPLYPKGGYFGFNPLIGPSNLIDIHPYLTLNFTDRFLFQIDLVYNWRYSLQDGIFHPGGSFNIAGSNSIARYIGTTYLLSADYRINNHFSLSVGYQYFRVGGFIKDVVPVNANSRFFNTQLSFKF</sequence>
<dbReference type="EMBL" id="SIXF01000002">
    <property type="protein sequence ID" value="TBO44513.1"/>
    <property type="molecule type" value="Genomic_DNA"/>
</dbReference>
<keyword evidence="1" id="KW-0732">Signal</keyword>
<evidence type="ECO:0000259" key="2">
    <source>
        <dbReference type="Pfam" id="PF13372"/>
    </source>
</evidence>
<evidence type="ECO:0000256" key="1">
    <source>
        <dbReference type="SAM" id="SignalP"/>
    </source>
</evidence>
<reference evidence="3 4" key="1">
    <citation type="submission" date="2019-02" db="EMBL/GenBank/DDBJ databases">
        <title>Pedobacter kyonggii whole genome sequence analysis.</title>
        <authorList>
            <person name="Dahal R.H."/>
        </authorList>
    </citation>
    <scope>NUCLEOTIDE SEQUENCE [LARGE SCALE GENOMIC DNA]</scope>
    <source>
        <strain evidence="3 4">K-4-11-1</strain>
    </source>
</reference>
<dbReference type="OrthoDB" id="311329at2"/>
<feature type="chain" id="PRO_5020213312" description="Alginate export domain-containing protein" evidence="1">
    <location>
        <begin position="21"/>
        <end position="460"/>
    </location>
</feature>
<proteinExistence type="predicted"/>
<organism evidence="3 4">
    <name type="scientific">Pedobacter kyonggii</name>
    <dbReference type="NCBI Taxonomy" id="1926871"/>
    <lineage>
        <taxon>Bacteria</taxon>
        <taxon>Pseudomonadati</taxon>
        <taxon>Bacteroidota</taxon>
        <taxon>Sphingobacteriia</taxon>
        <taxon>Sphingobacteriales</taxon>
        <taxon>Sphingobacteriaceae</taxon>
        <taxon>Pedobacter</taxon>
    </lineage>
</organism>
<dbReference type="InterPro" id="IPR025388">
    <property type="entry name" value="Alginate_export_dom"/>
</dbReference>
<protein>
    <recommendedName>
        <fullName evidence="2">Alginate export domain-containing protein</fullName>
    </recommendedName>
</protein>
<evidence type="ECO:0000313" key="4">
    <source>
        <dbReference type="Proteomes" id="UP000291819"/>
    </source>
</evidence>
<name>A0A4Q9HGX1_9SPHI</name>
<feature type="signal peptide" evidence="1">
    <location>
        <begin position="1"/>
        <end position="20"/>
    </location>
</feature>
<evidence type="ECO:0000313" key="3">
    <source>
        <dbReference type="EMBL" id="TBO44513.1"/>
    </source>
</evidence>
<gene>
    <name evidence="3" type="ORF">EYS08_04215</name>
</gene>
<dbReference type="Proteomes" id="UP000291819">
    <property type="component" value="Unassembled WGS sequence"/>
</dbReference>